<comment type="caution">
    <text evidence="1">The sequence shown here is derived from an EMBL/GenBank/DDBJ whole genome shotgun (WGS) entry which is preliminary data.</text>
</comment>
<dbReference type="AlphaFoldDB" id="A0A9X2HXI2"/>
<organism evidence="1 2">
    <name type="scientific">Gilvimarinus xylanilyticus</name>
    <dbReference type="NCBI Taxonomy" id="2944139"/>
    <lineage>
        <taxon>Bacteria</taxon>
        <taxon>Pseudomonadati</taxon>
        <taxon>Pseudomonadota</taxon>
        <taxon>Gammaproteobacteria</taxon>
        <taxon>Cellvibrionales</taxon>
        <taxon>Cellvibrionaceae</taxon>
        <taxon>Gilvimarinus</taxon>
    </lineage>
</organism>
<dbReference type="InterPro" id="IPR038573">
    <property type="entry name" value="BrnT_sf"/>
</dbReference>
<reference evidence="1" key="2">
    <citation type="submission" date="2023-01" db="EMBL/GenBank/DDBJ databases">
        <title>Gilvimarinus xylanilyticus HB14 isolated from Caulerpa lentillifera aquaculture base in Hainan, China.</title>
        <authorList>
            <person name="Zhang Y.-J."/>
        </authorList>
    </citation>
    <scope>NUCLEOTIDE SEQUENCE</scope>
    <source>
        <strain evidence="1">HB14</strain>
    </source>
</reference>
<dbReference type="RefSeq" id="WP_253968505.1">
    <property type="nucleotide sequence ID" value="NZ_JAMFTH010000004.1"/>
</dbReference>
<dbReference type="Proteomes" id="UP001139319">
    <property type="component" value="Unassembled WGS sequence"/>
</dbReference>
<sequence length="87" mass="10169">MKVEYDEAKNQRNIQARGLSFELVANFDFEGALEVVQTVEGERRYFALCVIGHRLHALVYTLRADAVRVISLRKANQREVRRYEQVN</sequence>
<dbReference type="Gene3D" id="3.10.450.530">
    <property type="entry name" value="Ribonuclease toxin, BrnT, of type II toxin-antitoxin system"/>
    <property type="match status" value="1"/>
</dbReference>
<reference evidence="1" key="1">
    <citation type="submission" date="2022-05" db="EMBL/GenBank/DDBJ databases">
        <authorList>
            <person name="Sun H.-N."/>
        </authorList>
    </citation>
    <scope>NUCLEOTIDE SEQUENCE</scope>
    <source>
        <strain evidence="1">HB14</strain>
    </source>
</reference>
<protein>
    <submittedName>
        <fullName evidence="1">BrnT family toxin</fullName>
    </submittedName>
</protein>
<keyword evidence="2" id="KW-1185">Reference proteome</keyword>
<evidence type="ECO:0000313" key="1">
    <source>
        <dbReference type="EMBL" id="MCP8900213.1"/>
    </source>
</evidence>
<dbReference type="EMBL" id="JAMFTH010000004">
    <property type="protein sequence ID" value="MCP8900213.1"/>
    <property type="molecule type" value="Genomic_DNA"/>
</dbReference>
<gene>
    <name evidence="1" type="ORF">M6D89_12965</name>
</gene>
<accession>A0A9X2HXI2</accession>
<evidence type="ECO:0000313" key="2">
    <source>
        <dbReference type="Proteomes" id="UP001139319"/>
    </source>
</evidence>
<dbReference type="Pfam" id="PF04365">
    <property type="entry name" value="BrnT_toxin"/>
    <property type="match status" value="1"/>
</dbReference>
<proteinExistence type="predicted"/>
<name>A0A9X2HXI2_9GAMM</name>
<dbReference type="InterPro" id="IPR007460">
    <property type="entry name" value="BrnT_toxin"/>
</dbReference>